<feature type="domain" description="Heterokaryon incompatibility" evidence="2">
    <location>
        <begin position="227"/>
        <end position="385"/>
    </location>
</feature>
<organism evidence="3 4">
    <name type="scientific">Phyllosticta capitalensis</name>
    <dbReference type="NCBI Taxonomy" id="121624"/>
    <lineage>
        <taxon>Eukaryota</taxon>
        <taxon>Fungi</taxon>
        <taxon>Dikarya</taxon>
        <taxon>Ascomycota</taxon>
        <taxon>Pezizomycotina</taxon>
        <taxon>Dothideomycetes</taxon>
        <taxon>Dothideomycetes incertae sedis</taxon>
        <taxon>Botryosphaeriales</taxon>
        <taxon>Phyllostictaceae</taxon>
        <taxon>Phyllosticta</taxon>
    </lineage>
</organism>
<name>A0ABR1YNS1_9PEZI</name>
<evidence type="ECO:0000313" key="4">
    <source>
        <dbReference type="Proteomes" id="UP001492380"/>
    </source>
</evidence>
<evidence type="ECO:0000256" key="1">
    <source>
        <dbReference type="SAM" id="MobiDB-lite"/>
    </source>
</evidence>
<dbReference type="Pfam" id="PF06985">
    <property type="entry name" value="HET"/>
    <property type="match status" value="1"/>
</dbReference>
<evidence type="ECO:0000313" key="3">
    <source>
        <dbReference type="EMBL" id="KAK8235114.1"/>
    </source>
</evidence>
<reference evidence="3 4" key="1">
    <citation type="submission" date="2024-04" db="EMBL/GenBank/DDBJ databases">
        <title>Phyllosticta paracitricarpa is synonymous to the EU quarantine fungus P. citricarpa based on phylogenomic analyses.</title>
        <authorList>
            <consortium name="Lawrence Berkeley National Laboratory"/>
            <person name="Van Ingen-Buijs V.A."/>
            <person name="Van Westerhoven A.C."/>
            <person name="Haridas S."/>
            <person name="Skiadas P."/>
            <person name="Martin F."/>
            <person name="Groenewald J.Z."/>
            <person name="Crous P.W."/>
            <person name="Seidl M.F."/>
        </authorList>
    </citation>
    <scope>NUCLEOTIDE SEQUENCE [LARGE SCALE GENOMIC DNA]</scope>
    <source>
        <strain evidence="3 4">CBS 123374</strain>
    </source>
</reference>
<gene>
    <name evidence="3" type="ORF">HDK90DRAFT_234609</name>
</gene>
<evidence type="ECO:0000259" key="2">
    <source>
        <dbReference type="Pfam" id="PF06985"/>
    </source>
</evidence>
<protein>
    <submittedName>
        <fullName evidence="3">Heterokaryon incompatibility protein-domain-containing protein</fullName>
    </submittedName>
</protein>
<accession>A0ABR1YNS1</accession>
<dbReference type="PANTHER" id="PTHR33112">
    <property type="entry name" value="DOMAIN PROTEIN, PUTATIVE-RELATED"/>
    <property type="match status" value="1"/>
</dbReference>
<keyword evidence="4" id="KW-1185">Reference proteome</keyword>
<feature type="region of interest" description="Disordered" evidence="1">
    <location>
        <begin position="444"/>
        <end position="466"/>
    </location>
</feature>
<dbReference type="InterPro" id="IPR010730">
    <property type="entry name" value="HET"/>
</dbReference>
<proteinExistence type="predicted"/>
<comment type="caution">
    <text evidence="3">The sequence shown here is derived from an EMBL/GenBank/DDBJ whole genome shotgun (WGS) entry which is preliminary data.</text>
</comment>
<feature type="compositionally biased region" description="Basic and acidic residues" evidence="1">
    <location>
        <begin position="456"/>
        <end position="466"/>
    </location>
</feature>
<dbReference type="PANTHER" id="PTHR33112:SF9">
    <property type="entry name" value="HETEROKARYON INCOMPATIBILITY DOMAIN-CONTAINING PROTEIN"/>
    <property type="match status" value="1"/>
</dbReference>
<dbReference type="EMBL" id="JBBWRZ010000005">
    <property type="protein sequence ID" value="KAK8235114.1"/>
    <property type="molecule type" value="Genomic_DNA"/>
</dbReference>
<dbReference type="Proteomes" id="UP001492380">
    <property type="component" value="Unassembled WGS sequence"/>
</dbReference>
<sequence length="715" mass="81998">MTKPTGDRIFSLCPDSTVPLIDFTHIANNEGTLVRKSLLDKCRLCGWDGESRIFDTLSYHNGHVDFTFQDIQAESSQCLSCRVRLLVLKGMARCEGECPAAMDRCGIDNKSSGFVNEARYTPSYLKNGYFCYDLFTSPESPSSEIDQVAFPISRRTITWDATTNDSLERSTMWAQSHISECLLLHDLCAIPNEFPVIPTRLIDVSPDGNGSDVRLQDCTLLGTSLEYAALSYCWGGYEPKCTTTNKTLQTNLHGISWDLLPQTFRDAVKVTRGLGLKYLWIDSLCIIQGNEKDWCKESGRMFDVYKGAKVTLAALFGENPTTGLRVATMKQQIQIVANLQLGQSSHPLYIRRHHYLWYQAWGWREMMPVQKINYPLLKRAWTFQERIISPRVLFFTQDEVIYQCASKVKCECGSATRSWGKRAAKEFSEKTGITKATQLKEDRKAKGTLESFGKTQKRDNDKKRDKESFKIQETWRRVTTSYSDLDLTKKRDRLAAIAAIAEQFQRVRLESKYLAGLWSDSLPDDLIWMYESVGDPRETPSSHKKEKNRPFNLPTWSWASIHGPITYFGEAWSTYLVEIVEARCRYADDNHFGALESSTLVLKSRVVHCTLRYDHLRRRHELGSGYNNTWEWDNSRVFMDYDEDHCLGEPQVREVYLLQVKEWIESPGADIFCLILHLEDQDACIYSRLGVMAYRGGVIAHAFQEKGQIVECEIR</sequence>